<dbReference type="InterPro" id="IPR003170">
    <property type="entry name" value="MurB"/>
</dbReference>
<keyword evidence="4" id="KW-0560">Oxidoreductase</keyword>
<dbReference type="GO" id="GO:0050660">
    <property type="term" value="F:flavin adenine dinucleotide binding"/>
    <property type="evidence" value="ECO:0007669"/>
    <property type="project" value="TreeGrafter"/>
</dbReference>
<proteinExistence type="inferred from homology"/>
<name>A0A0E9M145_9BACT</name>
<dbReference type="SUPFAM" id="SSF56194">
    <property type="entry name" value="Uridine diphospho-N-Acetylenolpyruvylglucosamine reductase, MurB, C-terminal domain"/>
    <property type="match status" value="1"/>
</dbReference>
<sequence length="147" mass="16278">MLDYGNVREAVEMLGEPSLRNVRQCIVDIRRQKLPDPGVFGNAGSFFKNPMVDVSVLSAVQADFPEVPFYTMPESGRVKIPAGWLIEKAGWKGQSLGNAAVHKNQALVLINKGHATGREILTLAEAIEADIRYKFNITLQREVNVVE</sequence>
<comment type="pathway">
    <text evidence="4">Cell wall biogenesis; peptidoglycan biosynthesis.</text>
</comment>
<comment type="function">
    <text evidence="4">Cell wall formation.</text>
</comment>
<dbReference type="InterPro" id="IPR036635">
    <property type="entry name" value="MurB_C_sf"/>
</dbReference>
<keyword evidence="4" id="KW-0274">FAD</keyword>
<dbReference type="Proteomes" id="UP000032900">
    <property type="component" value="Unassembled WGS sequence"/>
</dbReference>
<dbReference type="GO" id="GO:0071555">
    <property type="term" value="P:cell wall organization"/>
    <property type="evidence" value="ECO:0007669"/>
    <property type="project" value="UniProtKB-KW"/>
</dbReference>
<dbReference type="PANTHER" id="PTHR21071">
    <property type="entry name" value="UDP-N-ACETYLENOLPYRUVOYLGLUCOSAMINE REDUCTASE"/>
    <property type="match status" value="1"/>
</dbReference>
<dbReference type="GO" id="GO:0005829">
    <property type="term" value="C:cytosol"/>
    <property type="evidence" value="ECO:0007669"/>
    <property type="project" value="TreeGrafter"/>
</dbReference>
<evidence type="ECO:0000256" key="1">
    <source>
        <dbReference type="ARBA" id="ARBA00001974"/>
    </source>
</evidence>
<accession>A0A0E9M145</accession>
<reference evidence="6 7" key="1">
    <citation type="journal article" date="2015" name="Microbes Environ.">
        <title>Distribution and evolution of nitrogen fixation genes in the phylum bacteroidetes.</title>
        <authorList>
            <person name="Inoue J."/>
            <person name="Oshima K."/>
            <person name="Suda W."/>
            <person name="Sakamoto M."/>
            <person name="Iino T."/>
            <person name="Noda S."/>
            <person name="Hongoh Y."/>
            <person name="Hattori M."/>
            <person name="Ohkuma M."/>
        </authorList>
    </citation>
    <scope>NUCLEOTIDE SEQUENCE [LARGE SCALE GENOMIC DNA]</scope>
    <source>
        <strain evidence="6">JCM 15548</strain>
    </source>
</reference>
<evidence type="ECO:0000259" key="5">
    <source>
        <dbReference type="Pfam" id="PF02873"/>
    </source>
</evidence>
<keyword evidence="4" id="KW-0521">NADP</keyword>
<evidence type="ECO:0000256" key="3">
    <source>
        <dbReference type="ARBA" id="ARBA00031026"/>
    </source>
</evidence>
<evidence type="ECO:0000313" key="6">
    <source>
        <dbReference type="EMBL" id="GAO31096.1"/>
    </source>
</evidence>
<protein>
    <recommendedName>
        <fullName evidence="2 4">UDP-N-acetylenolpyruvoylglucosamine reductase</fullName>
        <ecNumber evidence="4">1.3.1.98</ecNumber>
    </recommendedName>
    <alternativeName>
        <fullName evidence="3 4">UDP-N-acetylmuramate dehydrogenase</fullName>
    </alternativeName>
</protein>
<feature type="active site" evidence="4">
    <location>
        <position position="142"/>
    </location>
</feature>
<dbReference type="GO" id="GO:0009252">
    <property type="term" value="P:peptidoglycan biosynthetic process"/>
    <property type="evidence" value="ECO:0007669"/>
    <property type="project" value="UniProtKB-UniRule"/>
</dbReference>
<keyword evidence="7" id="KW-1185">Reference proteome</keyword>
<gene>
    <name evidence="4" type="primary">murB</name>
    <name evidence="6" type="ORF">JCM15548_13432</name>
</gene>
<dbReference type="PANTHER" id="PTHR21071:SF4">
    <property type="entry name" value="UDP-N-ACETYLENOLPYRUVOYLGLUCOSAMINE REDUCTASE"/>
    <property type="match status" value="1"/>
</dbReference>
<dbReference type="GO" id="GO:0051301">
    <property type="term" value="P:cell division"/>
    <property type="evidence" value="ECO:0007669"/>
    <property type="project" value="UniProtKB-KW"/>
</dbReference>
<evidence type="ECO:0000256" key="2">
    <source>
        <dbReference type="ARBA" id="ARBA00015188"/>
    </source>
</evidence>
<comment type="caution">
    <text evidence="6">The sequence shown here is derived from an EMBL/GenBank/DDBJ whole genome shotgun (WGS) entry which is preliminary data.</text>
</comment>
<dbReference type="EC" id="1.3.1.98" evidence="4"/>
<dbReference type="Gene3D" id="3.90.78.10">
    <property type="entry name" value="UDP-N-acetylenolpyruvoylglucosamine reductase, C-terminal domain"/>
    <property type="match status" value="1"/>
</dbReference>
<dbReference type="AlphaFoldDB" id="A0A0E9M145"/>
<keyword evidence="4" id="KW-0132">Cell division</keyword>
<comment type="caution">
    <text evidence="4">Lacks conserved residue(s) required for the propagation of feature annotation.</text>
</comment>
<keyword evidence="4" id="KW-0131">Cell cycle</keyword>
<dbReference type="UniPathway" id="UPA00219"/>
<feature type="active site" description="Proton donor" evidence="4">
    <location>
        <position position="45"/>
    </location>
</feature>
<dbReference type="InterPro" id="IPR011601">
    <property type="entry name" value="MurB_C"/>
</dbReference>
<keyword evidence="4" id="KW-0285">Flavoprotein</keyword>
<evidence type="ECO:0000313" key="7">
    <source>
        <dbReference type="Proteomes" id="UP000032900"/>
    </source>
</evidence>
<evidence type="ECO:0000256" key="4">
    <source>
        <dbReference type="HAMAP-Rule" id="MF_00037"/>
    </source>
</evidence>
<keyword evidence="4" id="KW-0963">Cytoplasm</keyword>
<dbReference type="EMBL" id="BAZW01000037">
    <property type="protein sequence ID" value="GAO31096.1"/>
    <property type="molecule type" value="Genomic_DNA"/>
</dbReference>
<feature type="domain" description="UDP-N-acetylenolpyruvoylglucosamine reductase C-terminal" evidence="5">
    <location>
        <begin position="22"/>
        <end position="146"/>
    </location>
</feature>
<dbReference type="Pfam" id="PF02873">
    <property type="entry name" value="MurB_C"/>
    <property type="match status" value="1"/>
</dbReference>
<keyword evidence="4" id="KW-0961">Cell wall biogenesis/degradation</keyword>
<comment type="catalytic activity">
    <reaction evidence="4">
        <text>UDP-N-acetyl-alpha-D-muramate + NADP(+) = UDP-N-acetyl-3-O-(1-carboxyvinyl)-alpha-D-glucosamine + NADPH + H(+)</text>
        <dbReference type="Rhea" id="RHEA:12248"/>
        <dbReference type="ChEBI" id="CHEBI:15378"/>
        <dbReference type="ChEBI" id="CHEBI:57783"/>
        <dbReference type="ChEBI" id="CHEBI:58349"/>
        <dbReference type="ChEBI" id="CHEBI:68483"/>
        <dbReference type="ChEBI" id="CHEBI:70757"/>
        <dbReference type="EC" id="1.3.1.98"/>
    </reaction>
</comment>
<comment type="similarity">
    <text evidence="4">Belongs to the MurB family.</text>
</comment>
<comment type="cofactor">
    <cofactor evidence="1 4">
        <name>FAD</name>
        <dbReference type="ChEBI" id="CHEBI:57692"/>
    </cofactor>
</comment>
<keyword evidence="4" id="KW-0133">Cell shape</keyword>
<comment type="subcellular location">
    <subcellularLocation>
        <location evidence="4">Cytoplasm</location>
    </subcellularLocation>
</comment>
<dbReference type="GO" id="GO:0008360">
    <property type="term" value="P:regulation of cell shape"/>
    <property type="evidence" value="ECO:0007669"/>
    <property type="project" value="UniProtKB-KW"/>
</dbReference>
<keyword evidence="4" id="KW-0573">Peptidoglycan synthesis</keyword>
<dbReference type="STRING" id="1236989.JCM15548_13432"/>
<dbReference type="GO" id="GO:0008762">
    <property type="term" value="F:UDP-N-acetylmuramate dehydrogenase activity"/>
    <property type="evidence" value="ECO:0007669"/>
    <property type="project" value="UniProtKB-UniRule"/>
</dbReference>
<dbReference type="HAMAP" id="MF_00037">
    <property type="entry name" value="MurB"/>
    <property type="match status" value="1"/>
</dbReference>
<organism evidence="6 7">
    <name type="scientific">Geofilum rubicundum JCM 15548</name>
    <dbReference type="NCBI Taxonomy" id="1236989"/>
    <lineage>
        <taxon>Bacteria</taxon>
        <taxon>Pseudomonadati</taxon>
        <taxon>Bacteroidota</taxon>
        <taxon>Bacteroidia</taxon>
        <taxon>Marinilabiliales</taxon>
        <taxon>Marinilabiliaceae</taxon>
        <taxon>Geofilum</taxon>
    </lineage>
</organism>